<organism evidence="1 2">
    <name type="scientific">Geoglobus acetivorans</name>
    <dbReference type="NCBI Taxonomy" id="565033"/>
    <lineage>
        <taxon>Archaea</taxon>
        <taxon>Methanobacteriati</taxon>
        <taxon>Methanobacteriota</taxon>
        <taxon>Archaeoglobi</taxon>
        <taxon>Archaeoglobales</taxon>
        <taxon>Archaeoglobaceae</taxon>
        <taxon>Geoglobus</taxon>
    </lineage>
</organism>
<dbReference type="EMBL" id="CP009552">
    <property type="protein sequence ID" value="AIY90868.1"/>
    <property type="molecule type" value="Genomic_DNA"/>
</dbReference>
<sequence>MAKKSIHEWRIIVLAISVILATFLYGCVQQKPEKVPVIEVNFSHYVISGQHIVKINSAKRAEVEIEKVRVTNSPPFPGIHVYAIYNKSGRIVITPVAPVSINTVGDNITAYIGMEKKDVPESGTNIVVVVEVWDANSRKLAGDRVGITW</sequence>
<name>A0A0A7GGD3_GEOAI</name>
<dbReference type="eggNOG" id="arCOG13400">
    <property type="taxonomic scope" value="Archaea"/>
</dbReference>
<dbReference type="PROSITE" id="PS51257">
    <property type="entry name" value="PROKAR_LIPOPROTEIN"/>
    <property type="match status" value="1"/>
</dbReference>
<dbReference type="KEGG" id="gac:GACE_1842"/>
<dbReference type="RefSeq" id="WP_048092866.1">
    <property type="nucleotide sequence ID" value="NZ_CP009552.1"/>
</dbReference>
<dbReference type="GeneID" id="24798419"/>
<gene>
    <name evidence="1" type="ORF">GACE_1842</name>
</gene>
<reference evidence="1 2" key="1">
    <citation type="journal article" date="2015" name="Appl. Environ. Microbiol.">
        <title>The Geoglobus acetivorans genome: Fe(III) reduction, acetate utilization, autotrophic growth, and degradation of aromatic compounds in a hyperthermophilic archaeon.</title>
        <authorList>
            <person name="Mardanov A.V."/>
            <person name="Slododkina G.B."/>
            <person name="Slobodkin A.I."/>
            <person name="Beletsky A.V."/>
            <person name="Gavrilov S.N."/>
            <person name="Kublanov I.V."/>
            <person name="Bonch-Osmolovskaya E.A."/>
            <person name="Skryabin K.G."/>
            <person name="Ravin N.V."/>
        </authorList>
    </citation>
    <scope>NUCLEOTIDE SEQUENCE [LARGE SCALE GENOMIC DNA]</scope>
    <source>
        <strain evidence="1 2">SBH6</strain>
    </source>
</reference>
<protein>
    <submittedName>
        <fullName evidence="1">Uncharacterized protein</fullName>
    </submittedName>
</protein>
<dbReference type="Proteomes" id="UP000030624">
    <property type="component" value="Chromosome"/>
</dbReference>
<dbReference type="HOGENOM" id="CLU_1736345_0_0_2"/>
<proteinExistence type="predicted"/>
<accession>A0A0A7GGD3</accession>
<evidence type="ECO:0000313" key="2">
    <source>
        <dbReference type="Proteomes" id="UP000030624"/>
    </source>
</evidence>
<evidence type="ECO:0000313" key="1">
    <source>
        <dbReference type="EMBL" id="AIY90868.1"/>
    </source>
</evidence>
<dbReference type="STRING" id="565033.GACE_1842"/>
<dbReference type="AlphaFoldDB" id="A0A0A7GGD3"/>